<accession>A0ABW9MCA0</accession>
<dbReference type="RefSeq" id="WP_410035474.1">
    <property type="nucleotide sequence ID" value="NZ_JBGMEF010000018.1"/>
</dbReference>
<organism evidence="4 5">
    <name type="scientific">Anaerococcus kampingae</name>
    <dbReference type="NCBI Taxonomy" id="3115614"/>
    <lineage>
        <taxon>Bacteria</taxon>
        <taxon>Bacillati</taxon>
        <taxon>Bacillota</taxon>
        <taxon>Tissierellia</taxon>
        <taxon>Tissierellales</taxon>
        <taxon>Peptoniphilaceae</taxon>
        <taxon>Anaerococcus</taxon>
    </lineage>
</organism>
<dbReference type="InterPro" id="IPR038734">
    <property type="entry name" value="YhaN_AAA"/>
</dbReference>
<name>A0ABW9MCA0_9FIRM</name>
<gene>
    <name evidence="4" type="ORF">ACCQ42_04120</name>
</gene>
<dbReference type="Proteomes" id="UP001637994">
    <property type="component" value="Unassembled WGS sequence"/>
</dbReference>
<comment type="caution">
    <text evidence="4">The sequence shown here is derived from an EMBL/GenBank/DDBJ whole genome shotgun (WGS) entry which is preliminary data.</text>
</comment>
<evidence type="ECO:0000256" key="2">
    <source>
        <dbReference type="SAM" id="Phobius"/>
    </source>
</evidence>
<feature type="coiled-coil region" evidence="1">
    <location>
        <begin position="196"/>
        <end position="251"/>
    </location>
</feature>
<keyword evidence="5" id="KW-1185">Reference proteome</keyword>
<dbReference type="PANTHER" id="PTHR41259:SF1">
    <property type="entry name" value="DOUBLE-STRAND BREAK REPAIR RAD50 ATPASE, PUTATIVE-RELATED"/>
    <property type="match status" value="1"/>
</dbReference>
<keyword evidence="2" id="KW-0472">Membrane</keyword>
<keyword evidence="2" id="KW-1133">Transmembrane helix</keyword>
<feature type="coiled-coil region" evidence="1">
    <location>
        <begin position="370"/>
        <end position="437"/>
    </location>
</feature>
<evidence type="ECO:0000256" key="1">
    <source>
        <dbReference type="SAM" id="Coils"/>
    </source>
</evidence>
<evidence type="ECO:0000259" key="3">
    <source>
        <dbReference type="Pfam" id="PF13514"/>
    </source>
</evidence>
<dbReference type="SUPFAM" id="SSF52540">
    <property type="entry name" value="P-loop containing nucleoside triphosphate hydrolases"/>
    <property type="match status" value="1"/>
</dbReference>
<feature type="transmembrane region" description="Helical" evidence="2">
    <location>
        <begin position="305"/>
        <end position="338"/>
    </location>
</feature>
<dbReference type="Pfam" id="PF13514">
    <property type="entry name" value="AAA_27"/>
    <property type="match status" value="1"/>
</dbReference>
<keyword evidence="4" id="KW-0547">Nucleotide-binding</keyword>
<protein>
    <submittedName>
        <fullName evidence="4">ATP-binding protein</fullName>
    </submittedName>
</protein>
<evidence type="ECO:0000313" key="5">
    <source>
        <dbReference type="Proteomes" id="UP001637994"/>
    </source>
</evidence>
<feature type="domain" description="YhaN AAA" evidence="3">
    <location>
        <begin position="6"/>
        <end position="58"/>
    </location>
</feature>
<dbReference type="Gene3D" id="3.40.50.300">
    <property type="entry name" value="P-loop containing nucleotide triphosphate hydrolases"/>
    <property type="match status" value="2"/>
</dbReference>
<sequence length="618" mass="73824">MTDLYIKELNIKAFGKFINKKITLDKEFNLIYGLNESGKSTIKNFIEGMFYGFDEGKQRISFSSKREIYRPKEAYIYAGSLIIYKDWENFRLDRDFDSGAYKIYNLSKGLELDTKASDLAYPGKYFLNLDYDLYQNFISSYQMQVTSADSKKKVIEKLASKDIDYNFSIKSAIEILDKKQADLGTERAYTKPYYKIKEKITEIKDILNEIESLKAKFRKEFQSLDINREKLQKLEVKYKNLKDENEIFNSLRSDQNYKDYKKWVDKLYELDQDLKKYEDLKSYRSEDFEDIKIDHKDQASIRYIYVFYIFLLLIIGLSIFTRKLYLLLLIIPTLFFLFKDRKEKDEPDFIRLGVNNLAEYNRLRMRFLKYKSLLEEKEKIEEVVSIIKKQDLTALDHDLEYDFDFESYDNIKAQEEIDSLDKEIKNLKTFLNAREKELLLIDDKLRKEVDYKDELKYLEGKFQEIVREKEAIDLAKTTILAIADENKNDMAKLNRKINSLITSISRNNFKVSYDSDLNIDIRDKNFNSFDLNQLSQGFFDQLNLALKLNLVNESFGQVFMIFDDAFINYDIERLIRFLFVLLDMARDKQIVYFTCHRREEEFFLSENIEVKVINLEDR</sequence>
<keyword evidence="4" id="KW-0067">ATP-binding</keyword>
<dbReference type="EMBL" id="JBGMEF010000018">
    <property type="protein sequence ID" value="MFO3666952.1"/>
    <property type="molecule type" value="Genomic_DNA"/>
</dbReference>
<keyword evidence="1" id="KW-0175">Coiled coil</keyword>
<dbReference type="PANTHER" id="PTHR41259">
    <property type="entry name" value="DOUBLE-STRAND BREAK REPAIR RAD50 ATPASE, PUTATIVE-RELATED"/>
    <property type="match status" value="1"/>
</dbReference>
<dbReference type="GO" id="GO:0005524">
    <property type="term" value="F:ATP binding"/>
    <property type="evidence" value="ECO:0007669"/>
    <property type="project" value="UniProtKB-KW"/>
</dbReference>
<keyword evidence="2" id="KW-0812">Transmembrane</keyword>
<proteinExistence type="predicted"/>
<evidence type="ECO:0000313" key="4">
    <source>
        <dbReference type="EMBL" id="MFO3666952.1"/>
    </source>
</evidence>
<reference evidence="4 5" key="1">
    <citation type="journal article" date="2025" name="Anaerobe">
        <title>Description of Anaerococcus kampingiae sp. nov., Anaerococcus groningensis sp. nov., Anaerococcus martiniensis sp. nov., and Anaerococcus cruorum sp. nov., isolated from human clinical specimens.</title>
        <authorList>
            <person name="Boiten K.E."/>
            <person name="Meijer J."/>
            <person name="van Wezel E.M."/>
            <person name="Veloo A.C.M."/>
        </authorList>
    </citation>
    <scope>NUCLEOTIDE SEQUENCE [LARGE SCALE GENOMIC DNA]</scope>
    <source>
        <strain evidence="4 5">ENR0874</strain>
    </source>
</reference>
<dbReference type="InterPro" id="IPR027417">
    <property type="entry name" value="P-loop_NTPase"/>
</dbReference>